<dbReference type="VEuPathDB" id="TriTrypDB:TcG_02128"/>
<dbReference type="Proteomes" id="UP000246078">
    <property type="component" value="Unassembled WGS sequence"/>
</dbReference>
<dbReference type="VEuPathDB" id="TriTrypDB:ECC02_003304"/>
<evidence type="ECO:0000256" key="5">
    <source>
        <dbReference type="PROSITE-ProRule" id="PRU00283"/>
    </source>
</evidence>
<evidence type="ECO:0000256" key="7">
    <source>
        <dbReference type="SAM" id="MobiDB-lite"/>
    </source>
</evidence>
<evidence type="ECO:0000313" key="10">
    <source>
        <dbReference type="Proteomes" id="UP000246078"/>
    </source>
</evidence>
<keyword evidence="4" id="KW-0206">Cytoskeleton</keyword>
<dbReference type="VEuPathDB" id="TriTrypDB:C4B63_55g29"/>
<dbReference type="GO" id="GO:0090307">
    <property type="term" value="P:mitotic spindle assembly"/>
    <property type="evidence" value="ECO:0007669"/>
    <property type="project" value="TreeGrafter"/>
</dbReference>
<dbReference type="Pfam" id="PF00225">
    <property type="entry name" value="Kinesin"/>
    <property type="match status" value="1"/>
</dbReference>
<keyword evidence="5" id="KW-0067">ATP-binding</keyword>
<comment type="similarity">
    <text evidence="5">Belongs to the TRAFAC class myosin-kinesin ATPase superfamily. Kinesin family.</text>
</comment>
<dbReference type="VEuPathDB" id="TriTrypDB:TcG_02127"/>
<comment type="caution">
    <text evidence="9">The sequence shown here is derived from an EMBL/GenBank/DDBJ whole genome shotgun (WGS) entry which is preliminary data.</text>
</comment>
<dbReference type="GO" id="GO:0051231">
    <property type="term" value="P:spindle elongation"/>
    <property type="evidence" value="ECO:0007669"/>
    <property type="project" value="TreeGrafter"/>
</dbReference>
<evidence type="ECO:0000256" key="2">
    <source>
        <dbReference type="ARBA" id="ARBA00022490"/>
    </source>
</evidence>
<evidence type="ECO:0000256" key="6">
    <source>
        <dbReference type="SAM" id="Coils"/>
    </source>
</evidence>
<dbReference type="GO" id="GO:0008574">
    <property type="term" value="F:plus-end-directed microtubule motor activity"/>
    <property type="evidence" value="ECO:0007669"/>
    <property type="project" value="TreeGrafter"/>
</dbReference>
<feature type="region of interest" description="Disordered" evidence="7">
    <location>
        <begin position="1"/>
        <end position="134"/>
    </location>
</feature>
<keyword evidence="6" id="KW-0175">Coiled coil</keyword>
<dbReference type="InterPro" id="IPR027417">
    <property type="entry name" value="P-loop_NTPase"/>
</dbReference>
<accession>A0A2V2V5Z0</accession>
<dbReference type="VEuPathDB" id="TriTrypDB:TcCLB.509161.30"/>
<dbReference type="VEuPathDB" id="TriTrypDB:TCDM_03887"/>
<feature type="compositionally biased region" description="Polar residues" evidence="7">
    <location>
        <begin position="46"/>
        <end position="59"/>
    </location>
</feature>
<proteinExistence type="inferred from homology"/>
<feature type="coiled-coil region" evidence="6">
    <location>
        <begin position="526"/>
        <end position="1452"/>
    </location>
</feature>
<feature type="binding site" evidence="5">
    <location>
        <begin position="230"/>
        <end position="237"/>
    </location>
    <ligand>
        <name>ATP</name>
        <dbReference type="ChEBI" id="CHEBI:30616"/>
    </ligand>
</feature>
<dbReference type="PROSITE" id="PS50067">
    <property type="entry name" value="KINESIN_MOTOR_2"/>
    <property type="match status" value="1"/>
</dbReference>
<dbReference type="Gene3D" id="1.10.287.1490">
    <property type="match status" value="2"/>
</dbReference>
<dbReference type="VEuPathDB" id="TriTrypDB:TcCL_Unassigned07504"/>
<dbReference type="GO" id="GO:0007018">
    <property type="term" value="P:microtubule-based movement"/>
    <property type="evidence" value="ECO:0007669"/>
    <property type="project" value="InterPro"/>
</dbReference>
<evidence type="ECO:0000259" key="8">
    <source>
        <dbReference type="PROSITE" id="PS50067"/>
    </source>
</evidence>
<dbReference type="SUPFAM" id="SSF52540">
    <property type="entry name" value="P-loop containing nucleoside triphosphate hydrolases"/>
    <property type="match status" value="1"/>
</dbReference>
<name>A0A2V2V5Z0_TRYCR</name>
<dbReference type="EMBL" id="PRFC01000333">
    <property type="protein sequence ID" value="PWU91779.1"/>
    <property type="molecule type" value="Genomic_DNA"/>
</dbReference>
<dbReference type="VEuPathDB" id="TriTrypDB:TcCLB.511215.70"/>
<dbReference type="PRINTS" id="PR00380">
    <property type="entry name" value="KINESINHEAVY"/>
</dbReference>
<dbReference type="FunFam" id="3.40.850.10:FF:000133">
    <property type="entry name" value="Putative kinesin"/>
    <property type="match status" value="1"/>
</dbReference>
<dbReference type="VEuPathDB" id="TriTrypDB:TcYC6_0055740"/>
<feature type="compositionally biased region" description="Low complexity" evidence="7">
    <location>
        <begin position="95"/>
        <end position="116"/>
    </location>
</feature>
<feature type="domain" description="Kinesin motor" evidence="8">
    <location>
        <begin position="140"/>
        <end position="479"/>
    </location>
</feature>
<dbReference type="VEuPathDB" id="TriTrypDB:TcBrA4_0005690"/>
<feature type="region of interest" description="Disordered" evidence="7">
    <location>
        <begin position="1590"/>
        <end position="1613"/>
    </location>
</feature>
<dbReference type="VEuPathDB" id="TriTrypDB:BCY84_18452"/>
<feature type="coiled-coil region" evidence="6">
    <location>
        <begin position="1500"/>
        <end position="1538"/>
    </location>
</feature>
<protein>
    <submittedName>
        <fullName evidence="9">Putative kinesin</fullName>
    </submittedName>
</protein>
<dbReference type="PANTHER" id="PTHR47970">
    <property type="entry name" value="KINESIN-LIKE PROTEIN KIF11"/>
    <property type="match status" value="1"/>
</dbReference>
<organism evidence="9 10">
    <name type="scientific">Trypanosoma cruzi</name>
    <dbReference type="NCBI Taxonomy" id="5693"/>
    <lineage>
        <taxon>Eukaryota</taxon>
        <taxon>Discoba</taxon>
        <taxon>Euglenozoa</taxon>
        <taxon>Kinetoplastea</taxon>
        <taxon>Metakinetoplastina</taxon>
        <taxon>Trypanosomatida</taxon>
        <taxon>Trypanosomatidae</taxon>
        <taxon>Trypanosoma</taxon>
        <taxon>Schizotrypanum</taxon>
    </lineage>
</organism>
<keyword evidence="2" id="KW-0963">Cytoplasm</keyword>
<dbReference type="VEuPathDB" id="TriTrypDB:C4B63_55g28"/>
<dbReference type="GO" id="GO:0072686">
    <property type="term" value="C:mitotic spindle"/>
    <property type="evidence" value="ECO:0007669"/>
    <property type="project" value="TreeGrafter"/>
</dbReference>
<comment type="subcellular location">
    <subcellularLocation>
        <location evidence="1">Cytoplasm</location>
        <location evidence="1">Cytoskeleton</location>
    </subcellularLocation>
</comment>
<dbReference type="Gene3D" id="3.40.850.10">
    <property type="entry name" value="Kinesin motor domain"/>
    <property type="match status" value="1"/>
</dbReference>
<dbReference type="InterPro" id="IPR036961">
    <property type="entry name" value="Kinesin_motor_dom_sf"/>
</dbReference>
<reference evidence="9 10" key="1">
    <citation type="journal article" date="2018" name="Microb. Genom.">
        <title>Expanding an expanded genome: long-read sequencing of Trypanosoma cruzi.</title>
        <authorList>
            <person name="Berna L."/>
            <person name="Rodriguez M."/>
            <person name="Chiribao M.L."/>
            <person name="Parodi-Talice A."/>
            <person name="Pita S."/>
            <person name="Rijo G."/>
            <person name="Alvarez-Valin F."/>
            <person name="Robello C."/>
        </authorList>
    </citation>
    <scope>NUCLEOTIDE SEQUENCE [LARGE SCALE GENOMIC DNA]</scope>
    <source>
        <strain evidence="9 10">TCC</strain>
    </source>
</reference>
<dbReference type="VEuPathDB" id="TriTrypDB:TcCL_ESM00309"/>
<dbReference type="CDD" id="cd00106">
    <property type="entry name" value="KISc"/>
    <property type="match status" value="1"/>
</dbReference>
<dbReference type="VEuPathDB" id="TriTrypDB:TCDM_03888"/>
<dbReference type="GO" id="GO:0008017">
    <property type="term" value="F:microtubule binding"/>
    <property type="evidence" value="ECO:0007669"/>
    <property type="project" value="InterPro"/>
</dbReference>
<dbReference type="SMART" id="SM00129">
    <property type="entry name" value="KISc"/>
    <property type="match status" value="1"/>
</dbReference>
<dbReference type="InterPro" id="IPR001752">
    <property type="entry name" value="Kinesin_motor_dom"/>
</dbReference>
<gene>
    <name evidence="9" type="ORF">C3747_333g27</name>
</gene>
<dbReference type="GO" id="GO:0005876">
    <property type="term" value="C:spindle microtubule"/>
    <property type="evidence" value="ECO:0007669"/>
    <property type="project" value="TreeGrafter"/>
</dbReference>
<dbReference type="PANTHER" id="PTHR47970:SF12">
    <property type="entry name" value="KINESIN FAMILY MEMBER 11"/>
    <property type="match status" value="1"/>
</dbReference>
<dbReference type="InterPro" id="IPR047149">
    <property type="entry name" value="KIF11-like"/>
</dbReference>
<dbReference type="Gene3D" id="1.20.5.340">
    <property type="match status" value="1"/>
</dbReference>
<dbReference type="VEuPathDB" id="TriTrypDB:Tc_MARK_6292"/>
<feature type="compositionally biased region" description="Low complexity" evidence="7">
    <location>
        <begin position="8"/>
        <end position="40"/>
    </location>
</feature>
<dbReference type="VEuPathDB" id="TriTrypDB:TCSYLVIO_001010"/>
<keyword evidence="3 5" id="KW-0505">Motor protein</keyword>
<evidence type="ECO:0000313" key="9">
    <source>
        <dbReference type="EMBL" id="PWU91779.1"/>
    </source>
</evidence>
<keyword evidence="5" id="KW-0547">Nucleotide-binding</keyword>
<dbReference type="VEuPathDB" id="TriTrypDB:Tc_MARK_6291"/>
<evidence type="ECO:0000256" key="3">
    <source>
        <dbReference type="ARBA" id="ARBA00023175"/>
    </source>
</evidence>
<dbReference type="VEuPathDB" id="TriTrypDB:C3747_333g27"/>
<evidence type="ECO:0000256" key="1">
    <source>
        <dbReference type="ARBA" id="ARBA00004245"/>
    </source>
</evidence>
<dbReference type="VEuPathDB" id="TriTrypDB:ECC02_003305"/>
<dbReference type="GO" id="GO:0005524">
    <property type="term" value="F:ATP binding"/>
    <property type="evidence" value="ECO:0007669"/>
    <property type="project" value="UniProtKB-UniRule"/>
</dbReference>
<sequence>MEFKRTNSSRSGAMSGRSAPPRLATTPLTRTSTSTRASTPGRVITPRSQRNAAGTTPTAQKPPRPTGTQSSTRGTPPGLPRPEGFKRMGTGVSLSSAANNNNNNNNNNSSISSIGNTTGGGASSQLPVRHLLGKTGGNGRVNVYARVRASAPNETAEDQRQLAVRMKDNTVDVLVPQKGCFTFTFDGAFWSNENVSEKPFSDQEDVFEVIGKPLVENALAGYNAAIMAYGQTGSGKTYTAFGPVSSLGTADEGLIPRVCEMIFARAAASSQKGVTYRLCASMLEVYLEDVFDLLNHRKMVAVRNDYRDNSFHVVGAKYVPVRSYEEVAALLRKAEPLRTFAATAIHDRSSRAHTLFQLEVQTSFESTDIVPRASKILLADLAGSERIKIAQTETGIPFEQARNINLSLLALGSCIEAVATRKGYNQNIPEFRNSTLTKLLKEYLGGNSVSAMVVTIAPSARDAHLSVQTLRFADRAKQMATHAKINTVTPIDATDDGKENIDGELGDMYLKKKEALYAEYKLQHTIDQLLKKIAILEAQLMEATNEDLIARLQEEIEGLQKSLTEADTQLQEQRRLLYPNEVVLEEQLKELNTRMQEMKEEHEEAMESLMTEDLRKYSEKMRANESNYGERIASMMDAHSKEVSHLQQLLEEANAKIEKLTASLAETNKELLIADEHLEEMQTAFKELEEMSTATELNLNNKINQQQLEIADREEKLEELNTVLKDLEERYASDAHAAEGKQAEMQGQIEQLEVDVAERDQKLEEMMAAQKDLEDRYASDAHAAEGKQAEMQGQIEQLEGQIEQLEVDVAERDQKLEEMMAAQKDLEDCYASDAHAAEGKQAEMQGQIEQLEVDVAERDQKLEEMMAAQKDLEERYASDAHAAEGKQAEMQGQIEQLEGQIEQLEVDVAERDQKLEEMMAAQKDLEDRYASDAHAAEGKQAEMQGQIEQLEGQIEQLEVDVAERDQKLEEMMAAQKDLEERYASDAHAAEGKQAEMQGQIEQLEGQIEQLEGQIEQLEVDVAERDQKLEEMMAAQKDLEERYASDAHAAEGKQAEMQGQIEQLEVDVAERDQKLEEMMAAQKDLEERYASDAHAAEGKQAEMQGQIEQLEGQIEQLEVDVAERDQKLEEMMAAQKDLEERYASDAHAAEGKQAEMQGQIEQLEGQIEQLEGQIEQLEVDVAERDQKLEEMMAAQKDLEDCYASDAHAAEGKQAEMQGQIEQLEVDVAERDQKLEEMMAAQKDLEERYASDAHAAEGKQAEMQGQIEQLQADLSEMQAAYENAEIEHEGAIRVLNNFVEGRDHELEEMMAAQKELEVRHESDLRAAEERQSEMQDQIEQLKGDLAEGERRLDEMMTAQKELEERYSSDLRAAERKQTELQSQLEELEYELQATEKQLQGEIAAYEAELDDWRGKLDAEQRQSEEQSVLLGNRIKKLNDELGEANGRIEDLRHYLMGVERYTRGAYEATLEGLGTKQREGLEALSLRMSASMAEYADTTAARMQLVTTVEDLQRILEETKRQANKEIAELHKMLRESRSAGRSRLEAVMALVQSAQGALAQAVEADDVYGDGTPRSGSAERSRGVSIALGDCSNKENDVKRGSSRPMVTHNNNSV</sequence>
<evidence type="ECO:0000256" key="4">
    <source>
        <dbReference type="ARBA" id="ARBA00023212"/>
    </source>
</evidence>